<comment type="similarity">
    <text evidence="2">Belongs to the sulfatase family.</text>
</comment>
<evidence type="ECO:0000256" key="2">
    <source>
        <dbReference type="ARBA" id="ARBA00008779"/>
    </source>
</evidence>
<keyword evidence="3" id="KW-0479">Metal-binding</keyword>
<dbReference type="PANTHER" id="PTHR10342">
    <property type="entry name" value="ARYLSULFATASE"/>
    <property type="match status" value="1"/>
</dbReference>
<sequence length="571" mass="64557">MLVLSVGTTSVNVATPRCSWQLVFLIISCLASAAQPFRPNIVMDIADDLGWNDVGFHGSDQIPTPNLDALAYNGVILNNHYVQPQCTPSRAALMTGRYPIKTGMQGPPLLSAEPRGLPLSYKILPQFMRDLGYSTHAVGKWHLGYYRQAYTPQFRGFDTHLGYYGGFTNYYDYILQDIYPEGEFTGFDLRRNGSLAYELQGRYATDVYTEEAVNLIHSHPVGRPLFLYVAHLAVHAGNRGKLLEAPQEVINRFQHIADPQRRTYAAMVAKLDESVGEIVSALHRRSMLDNTIIVFMSDNGAPATDNQRPNIGLFPNWGSNYPLRGAKETLWEGGVRSPTFIWSTTFQQNPRVSTNLMHITDWLPTLYAAAGGDKYAMPPDIDGVDHWYSLQWKQPSPRKQALLNINERDRNAAIITSYETGISRNTWKMIFGKFKNHEFDEYYQDTKSPTNPPYNVQEILASPAGRALATLYPPSATDLTIRNLRFEATVNCGIGINYPAPNCEYRPCLFNLDKDPCERLNVADHNTAITIQMYNDLRYFRSMLIPQSNRGPDIYGADPKKWNDTWQSWAL</sequence>
<name>A0A482X6K3_LAOST</name>
<keyword evidence="4" id="KW-0378">Hydrolase</keyword>
<evidence type="ECO:0000313" key="10">
    <source>
        <dbReference type="Proteomes" id="UP000291343"/>
    </source>
</evidence>
<dbReference type="Pfam" id="PF00884">
    <property type="entry name" value="Sulfatase"/>
    <property type="match status" value="1"/>
</dbReference>
<dbReference type="InParanoid" id="A0A482X6K3"/>
<evidence type="ECO:0000256" key="7">
    <source>
        <dbReference type="SAM" id="SignalP"/>
    </source>
</evidence>
<evidence type="ECO:0000256" key="6">
    <source>
        <dbReference type="ARBA" id="ARBA00023180"/>
    </source>
</evidence>
<dbReference type="Proteomes" id="UP000291343">
    <property type="component" value="Unassembled WGS sequence"/>
</dbReference>
<dbReference type="InterPro" id="IPR047115">
    <property type="entry name" value="ARSB"/>
</dbReference>
<dbReference type="STRING" id="195883.A0A482X6K3"/>
<evidence type="ECO:0000256" key="1">
    <source>
        <dbReference type="ARBA" id="ARBA00001913"/>
    </source>
</evidence>
<feature type="chain" id="PRO_5019820227" description="Sulfatase N-terminal domain-containing protein" evidence="7">
    <location>
        <begin position="34"/>
        <end position="571"/>
    </location>
</feature>
<keyword evidence="10" id="KW-1185">Reference proteome</keyword>
<dbReference type="EMBL" id="QKKF02017260">
    <property type="protein sequence ID" value="RZF41030.1"/>
    <property type="molecule type" value="Genomic_DNA"/>
</dbReference>
<reference evidence="9 10" key="1">
    <citation type="journal article" date="2017" name="Gigascience">
        <title>Genome sequence of the small brown planthopper, Laodelphax striatellus.</title>
        <authorList>
            <person name="Zhu J."/>
            <person name="Jiang F."/>
            <person name="Wang X."/>
            <person name="Yang P."/>
            <person name="Bao Y."/>
            <person name="Zhao W."/>
            <person name="Wang W."/>
            <person name="Lu H."/>
            <person name="Wang Q."/>
            <person name="Cui N."/>
            <person name="Li J."/>
            <person name="Chen X."/>
            <person name="Luo L."/>
            <person name="Yu J."/>
            <person name="Kang L."/>
            <person name="Cui F."/>
        </authorList>
    </citation>
    <scope>NUCLEOTIDE SEQUENCE [LARGE SCALE GENOMIC DNA]</scope>
    <source>
        <strain evidence="9">Lst14</strain>
    </source>
</reference>
<dbReference type="GO" id="GO:0008484">
    <property type="term" value="F:sulfuric ester hydrolase activity"/>
    <property type="evidence" value="ECO:0007669"/>
    <property type="project" value="InterPro"/>
</dbReference>
<dbReference type="SUPFAM" id="SSF53649">
    <property type="entry name" value="Alkaline phosphatase-like"/>
    <property type="match status" value="1"/>
</dbReference>
<proteinExistence type="inferred from homology"/>
<evidence type="ECO:0000313" key="9">
    <source>
        <dbReference type="EMBL" id="RZF41030.1"/>
    </source>
</evidence>
<accession>A0A482X6K3</accession>
<feature type="signal peptide" evidence="7">
    <location>
        <begin position="1"/>
        <end position="33"/>
    </location>
</feature>
<keyword evidence="7" id="KW-0732">Signal</keyword>
<dbReference type="CDD" id="cd16029">
    <property type="entry name" value="4-S"/>
    <property type="match status" value="1"/>
</dbReference>
<dbReference type="GO" id="GO:0046872">
    <property type="term" value="F:metal ion binding"/>
    <property type="evidence" value="ECO:0007669"/>
    <property type="project" value="UniProtKB-KW"/>
</dbReference>
<evidence type="ECO:0000256" key="5">
    <source>
        <dbReference type="ARBA" id="ARBA00022837"/>
    </source>
</evidence>
<dbReference type="PROSITE" id="PS00149">
    <property type="entry name" value="SULFATASE_2"/>
    <property type="match status" value="1"/>
</dbReference>
<evidence type="ECO:0000259" key="8">
    <source>
        <dbReference type="Pfam" id="PF00884"/>
    </source>
</evidence>
<comment type="cofactor">
    <cofactor evidence="1">
        <name>Ca(2+)</name>
        <dbReference type="ChEBI" id="CHEBI:29108"/>
    </cofactor>
</comment>
<keyword evidence="6" id="KW-0325">Glycoprotein</keyword>
<comment type="caution">
    <text evidence="9">The sequence shown here is derived from an EMBL/GenBank/DDBJ whole genome shotgun (WGS) entry which is preliminary data.</text>
</comment>
<evidence type="ECO:0000256" key="3">
    <source>
        <dbReference type="ARBA" id="ARBA00022723"/>
    </source>
</evidence>
<protein>
    <recommendedName>
        <fullName evidence="8">Sulfatase N-terminal domain-containing protein</fullName>
    </recommendedName>
</protein>
<evidence type="ECO:0000256" key="4">
    <source>
        <dbReference type="ARBA" id="ARBA00022801"/>
    </source>
</evidence>
<dbReference type="PANTHER" id="PTHR10342:SF264">
    <property type="entry name" value="MIP05773P-RELATED"/>
    <property type="match status" value="1"/>
</dbReference>
<dbReference type="Gene3D" id="3.30.1120.10">
    <property type="match status" value="1"/>
</dbReference>
<feature type="domain" description="Sulfatase N-terminal" evidence="8">
    <location>
        <begin position="39"/>
        <end position="371"/>
    </location>
</feature>
<dbReference type="OrthoDB" id="103349at2759"/>
<dbReference type="AlphaFoldDB" id="A0A482X6K3"/>
<dbReference type="InterPro" id="IPR017850">
    <property type="entry name" value="Alkaline_phosphatase_core_sf"/>
</dbReference>
<gene>
    <name evidence="9" type="ORF">LSTR_LSTR002662</name>
</gene>
<dbReference type="InterPro" id="IPR024607">
    <property type="entry name" value="Sulfatase_CS"/>
</dbReference>
<dbReference type="SMR" id="A0A482X6K3"/>
<organism evidence="9 10">
    <name type="scientific">Laodelphax striatellus</name>
    <name type="common">Small brown planthopper</name>
    <name type="synonym">Delphax striatella</name>
    <dbReference type="NCBI Taxonomy" id="195883"/>
    <lineage>
        <taxon>Eukaryota</taxon>
        <taxon>Metazoa</taxon>
        <taxon>Ecdysozoa</taxon>
        <taxon>Arthropoda</taxon>
        <taxon>Hexapoda</taxon>
        <taxon>Insecta</taxon>
        <taxon>Pterygota</taxon>
        <taxon>Neoptera</taxon>
        <taxon>Paraneoptera</taxon>
        <taxon>Hemiptera</taxon>
        <taxon>Auchenorrhyncha</taxon>
        <taxon>Fulgoroidea</taxon>
        <taxon>Delphacidae</taxon>
        <taxon>Criomorphinae</taxon>
        <taxon>Laodelphax</taxon>
    </lineage>
</organism>
<dbReference type="InterPro" id="IPR000917">
    <property type="entry name" value="Sulfatase_N"/>
</dbReference>
<keyword evidence="5" id="KW-0106">Calcium</keyword>
<dbReference type="Gene3D" id="3.40.720.10">
    <property type="entry name" value="Alkaline Phosphatase, subunit A"/>
    <property type="match status" value="1"/>
</dbReference>